<gene>
    <name evidence="14" type="ORF">Amon01_000073800</name>
</gene>
<evidence type="ECO:0000256" key="10">
    <source>
        <dbReference type="ARBA" id="ARBA00029362"/>
    </source>
</evidence>
<feature type="compositionally biased region" description="Polar residues" evidence="12">
    <location>
        <begin position="42"/>
        <end position="63"/>
    </location>
</feature>
<evidence type="ECO:0000256" key="12">
    <source>
        <dbReference type="SAM" id="MobiDB-lite"/>
    </source>
</evidence>
<sequence>MTSKNGFQMFHDVFDFVLDKEPVKEDRKHDLVVLGQSYASLSEDQVSDAEQTNKSSPSVTPANSSVSKDSPSEDESEETIQTDTKQEHPLVQQQDAFNQFAQLKLNEIKSFFQRVTLNNASNPEKAPSSENTFSLISRGGAEWPADFLCDVDTRIWLTYRAGFPLIEKSPDGPSPLNFGSLLRGTLDLSTASRGFNTDAGWGCMIRTSQSLLANTLLNLIIGRGWRFDGEDRVSKEYKEHCDIISWFADVPSAPFAIQNFVKYAHEHCNKKPGEWFGPSSASQSIKGLCDSNFKKVGLSCYLCSSSGDIYENELLEEAEDEKGFFHPTLILAGIRLGVKNVNPVYWDFLKKLLSLEQSVGITGGRPSSSHYFYGYQGDYLFYLDPHFPQKALVVNDKHENEIGFPYHPELTNEEVDTVHTTIVRRLYLDQMDPSMLVGLLVKDREAYSQVKKVISEFDVNKRFLNVHPKRPLVSVGSIGSDLLEESEFVDLGVQSLNEESDEEYEDDSHEKEVSETNGNPAKLERHQEDSKITKTAFKSEESVADEDEEFTQLLNHPHGRAFSQPVIITEEETRELRKEASLAARKGNNDISVISEDDTTSADGVVDLPIEEVSETFEEINNTTEKLESEEPVLVSSKVLGETKTVVGS</sequence>
<keyword evidence="11" id="KW-0539">Nucleus</keyword>
<accession>A0A9W6YT79</accession>
<comment type="similarity">
    <text evidence="2 11">Belongs to the peptidase C54 family.</text>
</comment>
<evidence type="ECO:0000256" key="11">
    <source>
        <dbReference type="RuleBase" id="RU363115"/>
    </source>
</evidence>
<feature type="domain" description="Peptidase C54 catalytic" evidence="13">
    <location>
        <begin position="145"/>
        <end position="451"/>
    </location>
</feature>
<dbReference type="InterPro" id="IPR038765">
    <property type="entry name" value="Papain-like_cys_pep_sf"/>
</dbReference>
<keyword evidence="6 11" id="KW-0378">Hydrolase</keyword>
<evidence type="ECO:0000256" key="9">
    <source>
        <dbReference type="ARBA" id="ARBA00023006"/>
    </source>
</evidence>
<evidence type="ECO:0000256" key="8">
    <source>
        <dbReference type="ARBA" id="ARBA00022927"/>
    </source>
</evidence>
<evidence type="ECO:0000259" key="13">
    <source>
        <dbReference type="Pfam" id="PF03416"/>
    </source>
</evidence>
<dbReference type="Proteomes" id="UP001165063">
    <property type="component" value="Unassembled WGS sequence"/>
</dbReference>
<dbReference type="GO" id="GO:0000407">
    <property type="term" value="C:phagophore assembly site"/>
    <property type="evidence" value="ECO:0007669"/>
    <property type="project" value="UniProtKB-SubCell"/>
</dbReference>
<evidence type="ECO:0000256" key="6">
    <source>
        <dbReference type="ARBA" id="ARBA00022801"/>
    </source>
</evidence>
<dbReference type="GO" id="GO:0000423">
    <property type="term" value="P:mitophagy"/>
    <property type="evidence" value="ECO:0007669"/>
    <property type="project" value="TreeGrafter"/>
</dbReference>
<keyword evidence="7" id="KW-0788">Thiol protease</keyword>
<dbReference type="EC" id="3.4.22.-" evidence="11"/>
<dbReference type="PANTHER" id="PTHR22624">
    <property type="entry name" value="CYSTEINE PROTEASE ATG4"/>
    <property type="match status" value="1"/>
</dbReference>
<feature type="region of interest" description="Disordered" evidence="12">
    <location>
        <begin position="497"/>
        <end position="529"/>
    </location>
</feature>
<keyword evidence="3" id="KW-0813">Transport</keyword>
<evidence type="ECO:0000256" key="3">
    <source>
        <dbReference type="ARBA" id="ARBA00022448"/>
    </source>
</evidence>
<protein>
    <recommendedName>
        <fullName evidence="11">Cysteine protease</fullName>
        <ecNumber evidence="11">3.4.22.-</ecNumber>
    </recommendedName>
</protein>
<dbReference type="EMBL" id="BSXU01000205">
    <property type="protein sequence ID" value="GMG19789.1"/>
    <property type="molecule type" value="Genomic_DNA"/>
</dbReference>
<keyword evidence="4 11" id="KW-0963">Cytoplasm</keyword>
<comment type="subcellular location">
    <subcellularLocation>
        <location evidence="11">Nucleus</location>
    </subcellularLocation>
    <subcellularLocation>
        <location evidence="11">Cytoplasm</location>
    </subcellularLocation>
    <subcellularLocation>
        <location evidence="1">Preautophagosomal structure</location>
    </subcellularLocation>
</comment>
<evidence type="ECO:0000256" key="2">
    <source>
        <dbReference type="ARBA" id="ARBA00010958"/>
    </source>
</evidence>
<organism evidence="14 15">
    <name type="scientific">Ambrosiozyma monospora</name>
    <name type="common">Yeast</name>
    <name type="synonym">Endomycopsis monosporus</name>
    <dbReference type="NCBI Taxonomy" id="43982"/>
    <lineage>
        <taxon>Eukaryota</taxon>
        <taxon>Fungi</taxon>
        <taxon>Dikarya</taxon>
        <taxon>Ascomycota</taxon>
        <taxon>Saccharomycotina</taxon>
        <taxon>Pichiomycetes</taxon>
        <taxon>Pichiales</taxon>
        <taxon>Pichiaceae</taxon>
        <taxon>Ambrosiozyma</taxon>
    </lineage>
</organism>
<dbReference type="GO" id="GO:0004197">
    <property type="term" value="F:cysteine-type endopeptidase activity"/>
    <property type="evidence" value="ECO:0007669"/>
    <property type="project" value="TreeGrafter"/>
</dbReference>
<keyword evidence="8" id="KW-0653">Protein transport</keyword>
<dbReference type="GO" id="GO:0005634">
    <property type="term" value="C:nucleus"/>
    <property type="evidence" value="ECO:0007669"/>
    <property type="project" value="UniProtKB-SubCell"/>
</dbReference>
<dbReference type="GO" id="GO:0019786">
    <property type="term" value="F:protein-phosphatidylethanolamide deconjugating activity"/>
    <property type="evidence" value="ECO:0007669"/>
    <property type="project" value="InterPro"/>
</dbReference>
<comment type="function">
    <text evidence="11">Required for selective autophagic degradation of the nucleus (nucleophagy) as well as for mitophagy which contributes to regulate mitochondrial quantity and quality by eliminating the mitochondria to a basal level to fulfill cellular energy requirements and preventing excess ROS production.</text>
</comment>
<dbReference type="InterPro" id="IPR046792">
    <property type="entry name" value="Peptidase_C54_cat"/>
</dbReference>
<evidence type="ECO:0000256" key="4">
    <source>
        <dbReference type="ARBA" id="ARBA00022490"/>
    </source>
</evidence>
<feature type="compositionally biased region" description="Acidic residues" evidence="12">
    <location>
        <begin position="498"/>
        <end position="507"/>
    </location>
</feature>
<evidence type="ECO:0000256" key="7">
    <source>
        <dbReference type="ARBA" id="ARBA00022807"/>
    </source>
</evidence>
<comment type="catalytic activity">
    <reaction evidence="10">
        <text>[protein]-C-terminal L-amino acid-glycyl-phosphatidylethanolamide + H2O = [protein]-C-terminal L-amino acid-glycine + a 1,2-diacyl-sn-glycero-3-phosphoethanolamine</text>
        <dbReference type="Rhea" id="RHEA:67548"/>
        <dbReference type="Rhea" id="RHEA-COMP:17323"/>
        <dbReference type="Rhea" id="RHEA-COMP:17324"/>
        <dbReference type="ChEBI" id="CHEBI:15377"/>
        <dbReference type="ChEBI" id="CHEBI:64612"/>
        <dbReference type="ChEBI" id="CHEBI:172940"/>
        <dbReference type="ChEBI" id="CHEBI:172941"/>
    </reaction>
    <physiologicalReaction direction="left-to-right" evidence="10">
        <dbReference type="Rhea" id="RHEA:67549"/>
    </physiologicalReaction>
</comment>
<dbReference type="AlphaFoldDB" id="A0A9W6YT79"/>
<dbReference type="GO" id="GO:0000045">
    <property type="term" value="P:autophagosome assembly"/>
    <property type="evidence" value="ECO:0007669"/>
    <property type="project" value="TreeGrafter"/>
</dbReference>
<dbReference type="PANTHER" id="PTHR22624:SF49">
    <property type="entry name" value="CYSTEINE PROTEASE"/>
    <property type="match status" value="1"/>
</dbReference>
<keyword evidence="5 11" id="KW-0645">Protease</keyword>
<evidence type="ECO:0000256" key="1">
    <source>
        <dbReference type="ARBA" id="ARBA00004329"/>
    </source>
</evidence>
<dbReference type="InterPro" id="IPR005078">
    <property type="entry name" value="Peptidase_C54"/>
</dbReference>
<evidence type="ECO:0000256" key="5">
    <source>
        <dbReference type="ARBA" id="ARBA00022670"/>
    </source>
</evidence>
<dbReference type="OrthoDB" id="2960936at2759"/>
<dbReference type="GO" id="GO:0035973">
    <property type="term" value="P:aggrephagy"/>
    <property type="evidence" value="ECO:0007669"/>
    <property type="project" value="TreeGrafter"/>
</dbReference>
<evidence type="ECO:0000313" key="14">
    <source>
        <dbReference type="EMBL" id="GMG19789.1"/>
    </source>
</evidence>
<keyword evidence="15" id="KW-1185">Reference proteome</keyword>
<reference evidence="14" key="1">
    <citation type="submission" date="2023-04" db="EMBL/GenBank/DDBJ databases">
        <title>Ambrosiozyma monospora NBRC 1965.</title>
        <authorList>
            <person name="Ichikawa N."/>
            <person name="Sato H."/>
            <person name="Tonouchi N."/>
        </authorList>
    </citation>
    <scope>NUCLEOTIDE SEQUENCE</scope>
    <source>
        <strain evidence="14">NBRC 1965</strain>
    </source>
</reference>
<dbReference type="Pfam" id="PF03416">
    <property type="entry name" value="Peptidase_C54"/>
    <property type="match status" value="1"/>
</dbReference>
<evidence type="ECO:0000313" key="15">
    <source>
        <dbReference type="Proteomes" id="UP001165063"/>
    </source>
</evidence>
<dbReference type="GO" id="GO:0015031">
    <property type="term" value="P:protein transport"/>
    <property type="evidence" value="ECO:0007669"/>
    <property type="project" value="UniProtKB-KW"/>
</dbReference>
<dbReference type="SUPFAM" id="SSF54001">
    <property type="entry name" value="Cysteine proteinases"/>
    <property type="match status" value="1"/>
</dbReference>
<comment type="caution">
    <text evidence="14">The sequence shown here is derived from an EMBL/GenBank/DDBJ whole genome shotgun (WGS) entry which is preliminary data.</text>
</comment>
<feature type="region of interest" description="Disordered" evidence="12">
    <location>
        <begin position="42"/>
        <end position="87"/>
    </location>
</feature>
<dbReference type="GO" id="GO:0034727">
    <property type="term" value="P:piecemeal microautophagy of the nucleus"/>
    <property type="evidence" value="ECO:0007669"/>
    <property type="project" value="TreeGrafter"/>
</dbReference>
<dbReference type="GO" id="GO:0016485">
    <property type="term" value="P:protein processing"/>
    <property type="evidence" value="ECO:0007669"/>
    <property type="project" value="TreeGrafter"/>
</dbReference>
<keyword evidence="9" id="KW-0072">Autophagy</keyword>
<name>A0A9W6YT79_AMBMO</name>
<proteinExistence type="inferred from homology"/>